<evidence type="ECO:0000256" key="2">
    <source>
        <dbReference type="SAM" id="MobiDB-lite"/>
    </source>
</evidence>
<dbReference type="RefSeq" id="WP_151728011.1">
    <property type="nucleotide sequence ID" value="NZ_BKZV01000002.1"/>
</dbReference>
<keyword evidence="1" id="KW-0175">Coiled coil</keyword>
<proteinExistence type="predicted"/>
<organism evidence="3 4">
    <name type="scientific">Thermogemmatispora aurantia</name>
    <dbReference type="NCBI Taxonomy" id="2045279"/>
    <lineage>
        <taxon>Bacteria</taxon>
        <taxon>Bacillati</taxon>
        <taxon>Chloroflexota</taxon>
        <taxon>Ktedonobacteria</taxon>
        <taxon>Thermogemmatisporales</taxon>
        <taxon>Thermogemmatisporaceae</taxon>
        <taxon>Thermogemmatispora</taxon>
    </lineage>
</organism>
<feature type="region of interest" description="Disordered" evidence="2">
    <location>
        <begin position="362"/>
        <end position="456"/>
    </location>
</feature>
<gene>
    <name evidence="3" type="ORF">KTAU_18470</name>
</gene>
<dbReference type="AlphaFoldDB" id="A0A5J4K947"/>
<keyword evidence="4" id="KW-1185">Reference proteome</keyword>
<feature type="compositionally biased region" description="Low complexity" evidence="2">
    <location>
        <begin position="403"/>
        <end position="414"/>
    </location>
</feature>
<evidence type="ECO:0000313" key="4">
    <source>
        <dbReference type="Proteomes" id="UP000334820"/>
    </source>
</evidence>
<comment type="caution">
    <text evidence="3">The sequence shown here is derived from an EMBL/GenBank/DDBJ whole genome shotgun (WGS) entry which is preliminary data.</text>
</comment>
<dbReference type="EMBL" id="BKZV01000002">
    <property type="protein sequence ID" value="GER83210.1"/>
    <property type="molecule type" value="Genomic_DNA"/>
</dbReference>
<reference evidence="3 4" key="1">
    <citation type="journal article" date="2019" name="Int. J. Syst. Evol. Microbiol.">
        <title>Thermogemmatispora aurantia sp. nov. and Thermogemmatispora argillosa sp. nov., within the class Ktedonobacteria, and emended description of the genus Thermogemmatispora.</title>
        <authorList>
            <person name="Zheng Y."/>
            <person name="Wang C.M."/>
            <person name="Sakai Y."/>
            <person name="Abe K."/>
            <person name="Yokota A."/>
            <person name="Yabe S."/>
        </authorList>
    </citation>
    <scope>NUCLEOTIDE SEQUENCE [LARGE SCALE GENOMIC DNA]</scope>
    <source>
        <strain evidence="3 4">A1-2</strain>
    </source>
</reference>
<feature type="compositionally biased region" description="Acidic residues" evidence="2">
    <location>
        <begin position="310"/>
        <end position="319"/>
    </location>
</feature>
<sequence length="479" mass="51849">MNNSEQLQRLYSRLSRRDIEEFYAGYQLWLAEQRLAVLQAEIQALRQQIEQNAERLRQLQPPEGVVNLLTALREWGVSDVVLLDRLCERGEEWLQAMFHRLDTCRQLGLFDGDYTRWCEHALEGAYDWLDSIEEGTLPAAEMLAPAESAALAACEEDGTEDELTEDEFLRRLLREEATAGSLPAIAPAEVVLVDGSEPAAVASPVTAEQAEQAAPAEVVPLSEKEVLQATEAELASGAAIAEAPADQSDGATEAETLERTGEGLLPSDTAETLASEAGLEQPCSSLAEPAMREYASDATNEATLVSESAENQELESEDGAEGRLSSAEQEKMESSPEGAFYEFSPAGSPEVISTAEEVIWPEEENLLFSAGGDATSAELEGDENGGDTAEVSQLAAEAQVQSDAPAEAEAAALVELDEQPQEEEEQSAQVPARSEGTSDASETVTRAGEAIRVREDDEDTAAELRFWQRIFGRHGVELD</sequence>
<evidence type="ECO:0000313" key="3">
    <source>
        <dbReference type="EMBL" id="GER83210.1"/>
    </source>
</evidence>
<name>A0A5J4K947_9CHLR</name>
<feature type="region of interest" description="Disordered" evidence="2">
    <location>
        <begin position="302"/>
        <end position="348"/>
    </location>
</feature>
<feature type="compositionally biased region" description="Polar residues" evidence="2">
    <location>
        <begin position="435"/>
        <end position="444"/>
    </location>
</feature>
<dbReference type="Proteomes" id="UP000334820">
    <property type="component" value="Unassembled WGS sequence"/>
</dbReference>
<feature type="compositionally biased region" description="Acidic residues" evidence="2">
    <location>
        <begin position="415"/>
        <end position="426"/>
    </location>
</feature>
<accession>A0A5J4K947</accession>
<protein>
    <submittedName>
        <fullName evidence="3">Uncharacterized protein</fullName>
    </submittedName>
</protein>
<feature type="region of interest" description="Disordered" evidence="2">
    <location>
        <begin position="241"/>
        <end position="267"/>
    </location>
</feature>
<feature type="coiled-coil region" evidence="1">
    <location>
        <begin position="28"/>
        <end position="59"/>
    </location>
</feature>
<evidence type="ECO:0000256" key="1">
    <source>
        <dbReference type="SAM" id="Coils"/>
    </source>
</evidence>